<dbReference type="PROSITE" id="PS00012">
    <property type="entry name" value="PHOSPHOPANTETHEINE"/>
    <property type="match status" value="1"/>
</dbReference>
<comment type="caution">
    <text evidence="5">The sequence shown here is derived from an EMBL/GenBank/DDBJ whole genome shotgun (WGS) entry which is preliminary data.</text>
</comment>
<dbReference type="Pfam" id="PF00550">
    <property type="entry name" value="PP-binding"/>
    <property type="match status" value="1"/>
</dbReference>
<feature type="non-terminal residue" evidence="5">
    <location>
        <position position="1"/>
    </location>
</feature>
<dbReference type="InterPro" id="IPR001242">
    <property type="entry name" value="Condensation_dom"/>
</dbReference>
<comment type="cofactor">
    <cofactor evidence="1">
        <name>pantetheine 4'-phosphate</name>
        <dbReference type="ChEBI" id="CHEBI:47942"/>
    </cofactor>
</comment>
<dbReference type="AlphaFoldDB" id="A0A7Z7BMP9"/>
<dbReference type="PROSITE" id="PS50075">
    <property type="entry name" value="CARRIER"/>
    <property type="match status" value="1"/>
</dbReference>
<evidence type="ECO:0000256" key="1">
    <source>
        <dbReference type="ARBA" id="ARBA00001957"/>
    </source>
</evidence>
<gene>
    <name evidence="5" type="ORF">SAMN04487926_1831</name>
</gene>
<dbReference type="Pfam" id="PF13193">
    <property type="entry name" value="AMP-binding_C"/>
    <property type="match status" value="1"/>
</dbReference>
<keyword evidence="2" id="KW-0596">Phosphopantetheine</keyword>
<dbReference type="InterPro" id="IPR009081">
    <property type="entry name" value="PP-bd_ACP"/>
</dbReference>
<dbReference type="Gene3D" id="3.30.559.10">
    <property type="entry name" value="Chloramphenicol acetyltransferase-like domain"/>
    <property type="match status" value="1"/>
</dbReference>
<dbReference type="InterPro" id="IPR006162">
    <property type="entry name" value="Ppantetheine_attach_site"/>
</dbReference>
<dbReference type="InterPro" id="IPR036736">
    <property type="entry name" value="ACP-like_sf"/>
</dbReference>
<dbReference type="GO" id="GO:0047527">
    <property type="term" value="F:2,3-dihydroxybenzoate-serine ligase activity"/>
    <property type="evidence" value="ECO:0007669"/>
    <property type="project" value="TreeGrafter"/>
</dbReference>
<proteinExistence type="predicted"/>
<dbReference type="GO" id="GO:0043041">
    <property type="term" value="P:amino acid activation for nonribosomal peptide biosynthetic process"/>
    <property type="evidence" value="ECO:0007669"/>
    <property type="project" value="TreeGrafter"/>
</dbReference>
<name>A0A7Z7BMP9_9BURK</name>
<dbReference type="Proteomes" id="UP000198900">
    <property type="component" value="Unassembled WGS sequence"/>
</dbReference>
<dbReference type="Gene3D" id="3.30.300.30">
    <property type="match status" value="1"/>
</dbReference>
<dbReference type="SUPFAM" id="SSF56801">
    <property type="entry name" value="Acetyl-CoA synthetase-like"/>
    <property type="match status" value="1"/>
</dbReference>
<dbReference type="PANTHER" id="PTHR45527">
    <property type="entry name" value="NONRIBOSOMAL PEPTIDE SYNTHETASE"/>
    <property type="match status" value="1"/>
</dbReference>
<dbReference type="InterPro" id="IPR045851">
    <property type="entry name" value="AMP-bd_C_sf"/>
</dbReference>
<keyword evidence="6" id="KW-1185">Reference proteome</keyword>
<dbReference type="GO" id="GO:0009366">
    <property type="term" value="C:enterobactin synthetase complex"/>
    <property type="evidence" value="ECO:0007669"/>
    <property type="project" value="TreeGrafter"/>
</dbReference>
<keyword evidence="3" id="KW-0597">Phosphoprotein</keyword>
<protein>
    <submittedName>
        <fullName evidence="5">Phosphopantetheine attachment site</fullName>
    </submittedName>
</protein>
<dbReference type="GO" id="GO:0009239">
    <property type="term" value="P:enterobactin biosynthetic process"/>
    <property type="evidence" value="ECO:0007669"/>
    <property type="project" value="TreeGrafter"/>
</dbReference>
<dbReference type="PANTHER" id="PTHR45527:SF1">
    <property type="entry name" value="FATTY ACID SYNTHASE"/>
    <property type="match status" value="1"/>
</dbReference>
<dbReference type="GO" id="GO:0031177">
    <property type="term" value="F:phosphopantetheine binding"/>
    <property type="evidence" value="ECO:0007669"/>
    <property type="project" value="TreeGrafter"/>
</dbReference>
<evidence type="ECO:0000259" key="4">
    <source>
        <dbReference type="PROSITE" id="PS50075"/>
    </source>
</evidence>
<dbReference type="GO" id="GO:0005829">
    <property type="term" value="C:cytosol"/>
    <property type="evidence" value="ECO:0007669"/>
    <property type="project" value="TreeGrafter"/>
</dbReference>
<accession>A0A7Z7BMP9</accession>
<feature type="domain" description="Carrier" evidence="4">
    <location>
        <begin position="126"/>
        <end position="201"/>
    </location>
</feature>
<feature type="non-terminal residue" evidence="5">
    <location>
        <position position="404"/>
    </location>
</feature>
<dbReference type="InterPro" id="IPR025110">
    <property type="entry name" value="AMP-bd_C"/>
</dbReference>
<evidence type="ECO:0000313" key="5">
    <source>
        <dbReference type="EMBL" id="SDJ61110.1"/>
    </source>
</evidence>
<dbReference type="EMBL" id="FNDI01000083">
    <property type="protein sequence ID" value="SDJ61110.1"/>
    <property type="molecule type" value="Genomic_DNA"/>
</dbReference>
<dbReference type="SUPFAM" id="SSF52777">
    <property type="entry name" value="CoA-dependent acyltransferases"/>
    <property type="match status" value="1"/>
</dbReference>
<evidence type="ECO:0000256" key="2">
    <source>
        <dbReference type="ARBA" id="ARBA00022450"/>
    </source>
</evidence>
<dbReference type="SUPFAM" id="SSF47336">
    <property type="entry name" value="ACP-like"/>
    <property type="match status" value="1"/>
</dbReference>
<dbReference type="Pfam" id="PF00668">
    <property type="entry name" value="Condensation"/>
    <property type="match status" value="1"/>
</dbReference>
<reference evidence="5" key="1">
    <citation type="submission" date="2016-10" db="EMBL/GenBank/DDBJ databases">
        <authorList>
            <person name="Varghese N."/>
            <person name="Submissions S."/>
        </authorList>
    </citation>
    <scope>NUCLEOTIDE SEQUENCE [LARGE SCALE GENOMIC DNA]</scope>
    <source>
        <strain evidence="5">YR281</strain>
    </source>
</reference>
<organism evidence="5 6">
    <name type="scientific">Paraburkholderia steynii</name>
    <dbReference type="NCBI Taxonomy" id="1245441"/>
    <lineage>
        <taxon>Bacteria</taxon>
        <taxon>Pseudomonadati</taxon>
        <taxon>Pseudomonadota</taxon>
        <taxon>Betaproteobacteria</taxon>
        <taxon>Burkholderiales</taxon>
        <taxon>Burkholderiaceae</taxon>
        <taxon>Paraburkholderia</taxon>
    </lineage>
</organism>
<dbReference type="Gene3D" id="1.10.1200.10">
    <property type="entry name" value="ACP-like"/>
    <property type="match status" value="1"/>
</dbReference>
<sequence length="404" mass="44902">LIYLGRNDNQIKIRGFRIEPGEIEKCLTEHPDVASAVIVAKGESSEKYLVAYVAVRSQPEGGDGEAFRSHLKEALQTELCDKLPGYMVPSVFMLVESLPTSTNGKLDHKSLPEPTPPVSASMLRAADQNETELTIAELWGDVLGVSLVGRDDTFFELGGHSLRAIQMLGRIRSTFGVAPSLGILFSKPKLRDFSAELTKLLKESNDARIPSIEVVTRSDLLPVSFSQQRLWFLSQDEDVSSSYNIPVAIRLVGALSTDALRKSFNALMQRHESLRTVFALIGGHLHARLLPIDVRLTLLEEDLYTRSDGSEALGTLLREESLRPFDLTSGPLIRACLIRTAPDEHVLLFTVHHIISDRWSAGILLNELSAFYTAFVRGSPSSLSPLEIQYPDYASWQRTWFNDN</sequence>
<evidence type="ECO:0000313" key="6">
    <source>
        <dbReference type="Proteomes" id="UP000198900"/>
    </source>
</evidence>
<dbReference type="InterPro" id="IPR023213">
    <property type="entry name" value="CAT-like_dom_sf"/>
</dbReference>
<evidence type="ECO:0000256" key="3">
    <source>
        <dbReference type="ARBA" id="ARBA00022553"/>
    </source>
</evidence>